<sequence length="586" mass="60238">MSTTEQGTTASSPEADEPTAPVRPRDTGRLRLRGVAPPLRVIVIVGLAVSLALALVVIVPAWRAAVSAAGLGSVAPQWVRIVAFSACGALSALALAAALVRATPGPHRVRGSRLVLAAIPVLAVAMPALWMAGNRNGLLLAAICLVSAGASATSAIAAVLPPRQQTRQAAWVMAAGVCAGLPWILAAAHAVAVGSTDRDLLWLSLTLMGSGLTLALALYGLVRAAESRSDRVTTLRGRRDGSLRVAWVVLGVVALLYAVRFVWLSGFFAGDAMIWRWAGPETWPHALLVAGVLVAVVVRSEAAPVRPRGRISVFLVLITAVSLGVSVASVWGGLVVLVDLVFPGGFGTIDGVLAVLGTPVVLPAVAGALVFVVLPACRHSMGRMVSLVAVVHLLPLAISEPWDPSLSSPLLERWFAPATMVLAASVLIVAALLVIKTLRPGSAIPIPALIRLLVLPFVAVHALVLLPAALELELAPVVAAVGAVLALLVFRRPVAADRWAQSGNVLGATTAAVFTLTVFAFSLADPEFVSQTDPVAILWLVVPLAAALCLSRRAPSRDAEGGGGAGTAVIAEPGSARRPGSVPSGR</sequence>
<feature type="transmembrane region" description="Helical" evidence="2">
    <location>
        <begin position="138"/>
        <end position="160"/>
    </location>
</feature>
<evidence type="ECO:0000313" key="4">
    <source>
        <dbReference type="Proteomes" id="UP001589896"/>
    </source>
</evidence>
<feature type="transmembrane region" description="Helical" evidence="2">
    <location>
        <begin position="81"/>
        <end position="102"/>
    </location>
</feature>
<feature type="transmembrane region" description="Helical" evidence="2">
    <location>
        <begin position="172"/>
        <end position="194"/>
    </location>
</feature>
<feature type="transmembrane region" description="Helical" evidence="2">
    <location>
        <begin position="448"/>
        <end position="468"/>
    </location>
</feature>
<reference evidence="3 4" key="1">
    <citation type="submission" date="2024-09" db="EMBL/GenBank/DDBJ databases">
        <authorList>
            <person name="Sun Q."/>
            <person name="Mori K."/>
        </authorList>
    </citation>
    <scope>NUCLEOTIDE SEQUENCE [LARGE SCALE GENOMIC DNA]</scope>
    <source>
        <strain evidence="3 4">KCTC 23076</strain>
    </source>
</reference>
<feature type="transmembrane region" description="Helical" evidence="2">
    <location>
        <begin position="114"/>
        <end position="132"/>
    </location>
</feature>
<feature type="transmembrane region" description="Helical" evidence="2">
    <location>
        <begin position="535"/>
        <end position="551"/>
    </location>
</feature>
<feature type="transmembrane region" description="Helical" evidence="2">
    <location>
        <begin position="243"/>
        <end position="263"/>
    </location>
</feature>
<feature type="transmembrane region" description="Helical" evidence="2">
    <location>
        <begin position="39"/>
        <end position="61"/>
    </location>
</feature>
<keyword evidence="2" id="KW-0812">Transmembrane</keyword>
<dbReference type="EMBL" id="JBHLTG010000002">
    <property type="protein sequence ID" value="MFC0678145.1"/>
    <property type="molecule type" value="Genomic_DNA"/>
</dbReference>
<evidence type="ECO:0008006" key="5">
    <source>
        <dbReference type="Google" id="ProtNLM"/>
    </source>
</evidence>
<keyword evidence="2" id="KW-1133">Transmembrane helix</keyword>
<feature type="compositionally biased region" description="Polar residues" evidence="1">
    <location>
        <begin position="1"/>
        <end position="12"/>
    </location>
</feature>
<dbReference type="RefSeq" id="WP_386667739.1">
    <property type="nucleotide sequence ID" value="NZ_JBHLTG010000002.1"/>
</dbReference>
<protein>
    <recommendedName>
        <fullName evidence="5">Permease</fullName>
    </recommendedName>
</protein>
<feature type="transmembrane region" description="Helical" evidence="2">
    <location>
        <begin position="384"/>
        <end position="402"/>
    </location>
</feature>
<keyword evidence="4" id="KW-1185">Reference proteome</keyword>
<feature type="transmembrane region" description="Helical" evidence="2">
    <location>
        <begin position="503"/>
        <end position="523"/>
    </location>
</feature>
<feature type="transmembrane region" description="Helical" evidence="2">
    <location>
        <begin position="200"/>
        <end position="222"/>
    </location>
</feature>
<feature type="transmembrane region" description="Helical" evidence="2">
    <location>
        <begin position="414"/>
        <end position="436"/>
    </location>
</feature>
<gene>
    <name evidence="3" type="ORF">ACFFGH_09865</name>
</gene>
<accession>A0ABV6RMD4</accession>
<feature type="region of interest" description="Disordered" evidence="1">
    <location>
        <begin position="1"/>
        <end position="26"/>
    </location>
</feature>
<comment type="caution">
    <text evidence="3">The sequence shown here is derived from an EMBL/GenBank/DDBJ whole genome shotgun (WGS) entry which is preliminary data.</text>
</comment>
<keyword evidence="2" id="KW-0472">Membrane</keyword>
<dbReference type="Proteomes" id="UP001589896">
    <property type="component" value="Unassembled WGS sequence"/>
</dbReference>
<feature type="transmembrane region" description="Helical" evidence="2">
    <location>
        <begin position="474"/>
        <end position="491"/>
    </location>
</feature>
<feature type="region of interest" description="Disordered" evidence="1">
    <location>
        <begin position="555"/>
        <end position="586"/>
    </location>
</feature>
<evidence type="ECO:0000256" key="2">
    <source>
        <dbReference type="SAM" id="Phobius"/>
    </source>
</evidence>
<evidence type="ECO:0000256" key="1">
    <source>
        <dbReference type="SAM" id="MobiDB-lite"/>
    </source>
</evidence>
<proteinExistence type="predicted"/>
<name>A0ABV6RMD4_9GAMM</name>
<evidence type="ECO:0000313" key="3">
    <source>
        <dbReference type="EMBL" id="MFC0678145.1"/>
    </source>
</evidence>
<feature type="transmembrane region" description="Helical" evidence="2">
    <location>
        <begin position="311"/>
        <end position="332"/>
    </location>
</feature>
<organism evidence="3 4">
    <name type="scientific">Lysobacter korlensis</name>
    <dbReference type="NCBI Taxonomy" id="553636"/>
    <lineage>
        <taxon>Bacteria</taxon>
        <taxon>Pseudomonadati</taxon>
        <taxon>Pseudomonadota</taxon>
        <taxon>Gammaproteobacteria</taxon>
        <taxon>Lysobacterales</taxon>
        <taxon>Lysobacteraceae</taxon>
        <taxon>Lysobacter</taxon>
    </lineage>
</organism>
<feature type="transmembrane region" description="Helical" evidence="2">
    <location>
        <begin position="352"/>
        <end position="377"/>
    </location>
</feature>
<feature type="transmembrane region" description="Helical" evidence="2">
    <location>
        <begin position="283"/>
        <end position="299"/>
    </location>
</feature>